<gene>
    <name evidence="8" type="ORF">A3G33_02165</name>
</gene>
<evidence type="ECO:0000259" key="7">
    <source>
        <dbReference type="Pfam" id="PF08704"/>
    </source>
</evidence>
<dbReference type="InterPro" id="IPR029063">
    <property type="entry name" value="SAM-dependent_MTases_sf"/>
</dbReference>
<dbReference type="GO" id="GO:0031515">
    <property type="term" value="C:tRNA (m1A) methyltransferase complex"/>
    <property type="evidence" value="ECO:0007669"/>
    <property type="project" value="UniProtKB-UniRule"/>
</dbReference>
<dbReference type="EC" id="2.1.1.220" evidence="5"/>
<comment type="subunit">
    <text evidence="5">Homotetramer composed of a dimer of dimers.</text>
</comment>
<comment type="similarity">
    <text evidence="5">Belongs to the class I-like SAM-binding methyltransferase superfamily. TRM61 family.</text>
</comment>
<evidence type="ECO:0000256" key="1">
    <source>
        <dbReference type="ARBA" id="ARBA00022603"/>
    </source>
</evidence>
<feature type="binding site" evidence="6">
    <location>
        <position position="170"/>
    </location>
    <ligand>
        <name>S-adenosyl-L-methionine</name>
        <dbReference type="ChEBI" id="CHEBI:59789"/>
    </ligand>
</feature>
<evidence type="ECO:0000256" key="3">
    <source>
        <dbReference type="ARBA" id="ARBA00022691"/>
    </source>
</evidence>
<comment type="function">
    <text evidence="5">Catalyzes the S-adenosyl-L-methionine-dependent formation of N(1)-methyladenine at position 58 (m1A58) in tRNA.</text>
</comment>
<evidence type="ECO:0000256" key="2">
    <source>
        <dbReference type="ARBA" id="ARBA00022679"/>
    </source>
</evidence>
<keyword evidence="4 5" id="KW-0819">tRNA processing</keyword>
<dbReference type="EMBL" id="MHFR01000012">
    <property type="protein sequence ID" value="OGW99244.1"/>
    <property type="molecule type" value="Genomic_DNA"/>
</dbReference>
<dbReference type="PANTHER" id="PTHR12133">
    <property type="entry name" value="TRNA (ADENINE(58)-N(1))-METHYLTRANSFERASE"/>
    <property type="match status" value="1"/>
</dbReference>
<evidence type="ECO:0000256" key="6">
    <source>
        <dbReference type="PIRSR" id="PIRSR017269-1"/>
    </source>
</evidence>
<organism evidence="8 9">
    <name type="scientific">Candidatus Danuiimicrobium aquiferis</name>
    <dbReference type="NCBI Taxonomy" id="1801832"/>
    <lineage>
        <taxon>Bacteria</taxon>
        <taxon>Pseudomonadati</taxon>
        <taxon>Candidatus Omnitrophota</taxon>
        <taxon>Candidatus Danuiimicrobium</taxon>
    </lineage>
</organism>
<dbReference type="InterPro" id="IPR014816">
    <property type="entry name" value="tRNA_MeTrfase_Gcd14"/>
</dbReference>
<keyword evidence="2 5" id="KW-0808">Transferase</keyword>
<feature type="binding site" evidence="6">
    <location>
        <begin position="105"/>
        <end position="108"/>
    </location>
    <ligand>
        <name>S-adenosyl-L-methionine</name>
        <dbReference type="ChEBI" id="CHEBI:59789"/>
    </ligand>
</feature>
<dbReference type="PROSITE" id="PS51620">
    <property type="entry name" value="SAM_TRM61"/>
    <property type="match status" value="1"/>
</dbReference>
<dbReference type="AlphaFoldDB" id="A0A1G1L296"/>
<dbReference type="Pfam" id="PF08704">
    <property type="entry name" value="GCD14"/>
    <property type="match status" value="1"/>
</dbReference>
<protein>
    <recommendedName>
        <fullName evidence="5">tRNA (adenine(58)-N(1))-methyltransferase TrmI</fullName>
        <ecNumber evidence="5">2.1.1.220</ecNumber>
    </recommendedName>
</protein>
<feature type="domain" description="tRNA (adenine(58)-N(1))-methyltransferase catalytic subunit TRM61 C-terminal" evidence="7">
    <location>
        <begin position="59"/>
        <end position="228"/>
    </location>
</feature>
<dbReference type="GO" id="GO:0160107">
    <property type="term" value="F:tRNA (adenine(58)-N1)-methyltransferase activity"/>
    <property type="evidence" value="ECO:0007669"/>
    <property type="project" value="UniProtKB-EC"/>
</dbReference>
<proteinExistence type="inferred from homology"/>
<dbReference type="PANTHER" id="PTHR12133:SF1">
    <property type="entry name" value="TRNA (ADENINE(58)-N(1))-METHYLTRANSFERASE, MITOCHONDRIAL"/>
    <property type="match status" value="1"/>
</dbReference>
<evidence type="ECO:0000313" key="9">
    <source>
        <dbReference type="Proteomes" id="UP000178187"/>
    </source>
</evidence>
<comment type="caution">
    <text evidence="8">The sequence shown here is derived from an EMBL/GenBank/DDBJ whole genome shotgun (WGS) entry which is preliminary data.</text>
</comment>
<dbReference type="Gene3D" id="3.40.50.150">
    <property type="entry name" value="Vaccinia Virus protein VP39"/>
    <property type="match status" value="1"/>
</dbReference>
<dbReference type="Gene3D" id="3.10.330.20">
    <property type="match status" value="1"/>
</dbReference>
<dbReference type="PIRSF" id="PIRSF017269">
    <property type="entry name" value="GCD14"/>
    <property type="match status" value="1"/>
</dbReference>
<evidence type="ECO:0000256" key="5">
    <source>
        <dbReference type="PIRNR" id="PIRNR017269"/>
    </source>
</evidence>
<accession>A0A1G1L296</accession>
<feature type="binding site" evidence="6">
    <location>
        <position position="126"/>
    </location>
    <ligand>
        <name>S-adenosyl-L-methionine</name>
        <dbReference type="ChEBI" id="CHEBI:59789"/>
    </ligand>
</feature>
<evidence type="ECO:0000256" key="4">
    <source>
        <dbReference type="ARBA" id="ARBA00022694"/>
    </source>
</evidence>
<evidence type="ECO:0000313" key="8">
    <source>
        <dbReference type="EMBL" id="OGW99244.1"/>
    </source>
</evidence>
<dbReference type="GO" id="GO:0030488">
    <property type="term" value="P:tRNA methylation"/>
    <property type="evidence" value="ECO:0007669"/>
    <property type="project" value="InterPro"/>
</dbReference>
<keyword evidence="1 5" id="KW-0489">Methyltransferase</keyword>
<comment type="catalytic activity">
    <reaction evidence="5">
        <text>adenosine(58) in tRNA + S-adenosyl-L-methionine = N(1)-methyladenosine(58) in tRNA + S-adenosyl-L-homocysteine + H(+)</text>
        <dbReference type="Rhea" id="RHEA:43152"/>
        <dbReference type="Rhea" id="RHEA-COMP:10365"/>
        <dbReference type="Rhea" id="RHEA-COMP:10366"/>
        <dbReference type="ChEBI" id="CHEBI:15378"/>
        <dbReference type="ChEBI" id="CHEBI:57856"/>
        <dbReference type="ChEBI" id="CHEBI:59789"/>
        <dbReference type="ChEBI" id="CHEBI:74411"/>
        <dbReference type="ChEBI" id="CHEBI:74491"/>
        <dbReference type="EC" id="2.1.1.220"/>
    </reaction>
</comment>
<keyword evidence="3 5" id="KW-0949">S-adenosyl-L-methionine</keyword>
<reference evidence="8 9" key="1">
    <citation type="journal article" date="2016" name="Nat. Commun.">
        <title>Thousands of microbial genomes shed light on interconnected biogeochemical processes in an aquifer system.</title>
        <authorList>
            <person name="Anantharaman K."/>
            <person name="Brown C.T."/>
            <person name="Hug L.A."/>
            <person name="Sharon I."/>
            <person name="Castelle C.J."/>
            <person name="Probst A.J."/>
            <person name="Thomas B.C."/>
            <person name="Singh A."/>
            <person name="Wilkins M.J."/>
            <person name="Karaoz U."/>
            <person name="Brodie E.L."/>
            <person name="Williams K.H."/>
            <person name="Hubbard S.S."/>
            <person name="Banfield J.F."/>
        </authorList>
    </citation>
    <scope>NUCLEOTIDE SEQUENCE [LARGE SCALE GENOMIC DNA]</scope>
</reference>
<dbReference type="Proteomes" id="UP000178187">
    <property type="component" value="Unassembled WGS sequence"/>
</dbReference>
<dbReference type="SUPFAM" id="SSF53335">
    <property type="entry name" value="S-adenosyl-L-methionine-dependent methyltransferases"/>
    <property type="match status" value="1"/>
</dbReference>
<sequence>MIKEGDSALVWFSDDVTYMIEVSSGQKLSIHCGKPIPHQDLIGKSYGQWIECGTERAIVLSPTVEDLVMKARRESGIIYPKDAAMILMKLGIRSGSRVLEVGTGSGSLTTALASQVAPGGKIISYDVREDFQKLAERNLKRAKLLDYVELKKREGHEPFEDREMDAIVTDTPEPWHEVENIKLSLKNGGRIAALNPTYNQIEKMAEALGNSGFIMIEAMEILVRGILARPGKTRPEQRMVSHTEFILFAVKPASI</sequence>
<dbReference type="CDD" id="cd02440">
    <property type="entry name" value="AdoMet_MTases"/>
    <property type="match status" value="1"/>
</dbReference>
<dbReference type="InterPro" id="IPR049470">
    <property type="entry name" value="TRM61_C"/>
</dbReference>
<name>A0A1G1L296_9BACT</name>